<dbReference type="InterPro" id="IPR005467">
    <property type="entry name" value="His_kinase_dom"/>
</dbReference>
<dbReference type="InterPro" id="IPR039028">
    <property type="entry name" value="BCKD/PDK"/>
</dbReference>
<feature type="transmembrane region" description="Helical" evidence="9">
    <location>
        <begin position="277"/>
        <end position="299"/>
    </location>
</feature>
<feature type="transmembrane region" description="Helical" evidence="9">
    <location>
        <begin position="311"/>
        <end position="330"/>
    </location>
</feature>
<keyword evidence="5 7" id="KW-0067">ATP-binding</keyword>
<proteinExistence type="inferred from homology"/>
<dbReference type="SUPFAM" id="SSF69012">
    <property type="entry name" value="alpha-ketoacid dehydrogenase kinase, N-terminal domain"/>
    <property type="match status" value="1"/>
</dbReference>
<dbReference type="SMART" id="SM00387">
    <property type="entry name" value="HATPase_c"/>
    <property type="match status" value="1"/>
</dbReference>
<dbReference type="InterPro" id="IPR005496">
    <property type="entry name" value="Integral_membrane_TerC"/>
</dbReference>
<dbReference type="EC" id="2.7.11.-" evidence="7"/>
<feature type="domain" description="Histidine kinase" evidence="10">
    <location>
        <begin position="106"/>
        <end position="233"/>
    </location>
</feature>
<dbReference type="Gene3D" id="1.20.140.20">
    <property type="entry name" value="Alpha-ketoacid/pyruvate dehydrogenase kinase, N-terminal domain"/>
    <property type="match status" value="1"/>
</dbReference>
<feature type="transmembrane region" description="Helical" evidence="9">
    <location>
        <begin position="342"/>
        <end position="364"/>
    </location>
</feature>
<evidence type="ECO:0000256" key="9">
    <source>
        <dbReference type="SAM" id="Phobius"/>
    </source>
</evidence>
<keyword evidence="2 7" id="KW-0808">Transferase</keyword>
<dbReference type="SUPFAM" id="SSF55874">
    <property type="entry name" value="ATPase domain of HSP90 chaperone/DNA topoisomerase II/histidine kinase"/>
    <property type="match status" value="1"/>
</dbReference>
<evidence type="ECO:0000313" key="12">
    <source>
        <dbReference type="Proteomes" id="UP001642484"/>
    </source>
</evidence>
<evidence type="ECO:0000256" key="1">
    <source>
        <dbReference type="ARBA" id="ARBA00006155"/>
    </source>
</evidence>
<evidence type="ECO:0000256" key="2">
    <source>
        <dbReference type="ARBA" id="ARBA00022679"/>
    </source>
</evidence>
<protein>
    <recommendedName>
        <fullName evidence="7">Protein-serine/threonine kinase</fullName>
        <ecNumber evidence="7">2.7.11.-</ecNumber>
    </recommendedName>
</protein>
<feature type="transmembrane region" description="Helical" evidence="9">
    <location>
        <begin position="577"/>
        <end position="599"/>
    </location>
</feature>
<feature type="region of interest" description="Disordered" evidence="8">
    <location>
        <begin position="424"/>
        <end position="458"/>
    </location>
</feature>
<keyword evidence="9" id="KW-1133">Transmembrane helix</keyword>
<dbReference type="EMBL" id="CAXAMN010027583">
    <property type="protein sequence ID" value="CAK9111617.1"/>
    <property type="molecule type" value="Genomic_DNA"/>
</dbReference>
<evidence type="ECO:0000313" key="11">
    <source>
        <dbReference type="EMBL" id="CAK9111617.1"/>
    </source>
</evidence>
<keyword evidence="12" id="KW-1185">Reference proteome</keyword>
<dbReference type="Proteomes" id="UP001642484">
    <property type="component" value="Unassembled WGS sequence"/>
</dbReference>
<evidence type="ECO:0000256" key="4">
    <source>
        <dbReference type="ARBA" id="ARBA00022777"/>
    </source>
</evidence>
<feature type="transmembrane region" description="Helical" evidence="9">
    <location>
        <begin position="553"/>
        <end position="571"/>
    </location>
</feature>
<accession>A0ABP0SGZ1</accession>
<feature type="transmembrane region" description="Helical" evidence="9">
    <location>
        <begin position="373"/>
        <end position="392"/>
    </location>
</feature>
<reference evidence="11 12" key="1">
    <citation type="submission" date="2024-02" db="EMBL/GenBank/DDBJ databases">
        <authorList>
            <person name="Chen Y."/>
            <person name="Shah S."/>
            <person name="Dougan E. K."/>
            <person name="Thang M."/>
            <person name="Chan C."/>
        </authorList>
    </citation>
    <scope>NUCLEOTIDE SEQUENCE [LARGE SCALE GENOMIC DNA]</scope>
</reference>
<keyword evidence="9" id="KW-0812">Transmembrane</keyword>
<keyword evidence="4 7" id="KW-0418">Kinase</keyword>
<dbReference type="InterPro" id="IPR036784">
    <property type="entry name" value="AK/P_DHK_N_sf"/>
</dbReference>
<evidence type="ECO:0000256" key="3">
    <source>
        <dbReference type="ARBA" id="ARBA00022741"/>
    </source>
</evidence>
<comment type="similarity">
    <text evidence="1 7">Belongs to the PDK/BCKDK protein kinase family.</text>
</comment>
<dbReference type="InterPro" id="IPR003594">
    <property type="entry name" value="HATPase_dom"/>
</dbReference>
<dbReference type="Pfam" id="PF02518">
    <property type="entry name" value="HATPase_c"/>
    <property type="match status" value="1"/>
</dbReference>
<keyword evidence="6 7" id="KW-0496">Mitochondrion</keyword>
<evidence type="ECO:0000256" key="8">
    <source>
        <dbReference type="SAM" id="MobiDB-lite"/>
    </source>
</evidence>
<feature type="transmembrane region" description="Helical" evidence="9">
    <location>
        <begin position="398"/>
        <end position="419"/>
    </location>
</feature>
<sequence length="772" mass="85218">MQDLRSLKLEAGRSQHEVMEEIDTFLDRFVLSRIGIEMLNSQYLSLFQQSTGIADPHCDPCAIARKAARFARKIASEEFPGSIPEVDVTFHGKADARTLPLVPSYLMYILMELLKNSVRAVAEQHQLGSPQAPVPPIVIRVASDESQVVMDIFDRGGGIPFPLQQKVWSYMYSTRRGTRGAVDSEASEATPLAGFGVGLPLSRLYAEYIGGSLQLVSMPNFGTHAFLFLERSDSRKEGMPTYVNWLRKRHLLEELFDIEARKRAAAEIEDYAEVHHFFNSAMIFDWCLFFVAACVAVVYRRFLAPASPHASLMGWLALGAVYALVIFLHMGSHHGSNWLAGYFLELIFLVENVFVFHGIGEAFWASPKQVSRCLVLVAWAQIFFDVVFYMGLAEWLRSWIFLPYLLGLWLLSLGVSVLGHETAGSPAGSPVPGGSAAAAPRDTPSGAASDSSEAPSSPAADMLRNVMGSRLDMDGHCDSGFLVLREKEIRVPILDVVTCVLLLADFFLDIDVVLTKIEQIPNTYVGFSSSALAALMIPELFALSQEMLSCFPLLHYGIGVILCIFGLQMLLQDLLVIEPLISCALTVLILAACVVTSAVRDHWRSDLLGGVHRIGLQETSVPPTRNEFGALRLKGLAVEVRAKLKEFEAGFGLTSEKNINQEDNRPVHAMRPGRLAAARAPHGSWGPALPGWRAKSWQFQGWKDCDLAARQRSRSRPVGYLAFNDPPGEMLHIILSLLRRQEEVDQLLSVAGSLSALNLLLPLRPKQAFPST</sequence>
<evidence type="ECO:0000259" key="10">
    <source>
        <dbReference type="PROSITE" id="PS50109"/>
    </source>
</evidence>
<dbReference type="Pfam" id="PF03741">
    <property type="entry name" value="TerC"/>
    <property type="match status" value="1"/>
</dbReference>
<dbReference type="PROSITE" id="PS50109">
    <property type="entry name" value="HIS_KIN"/>
    <property type="match status" value="1"/>
</dbReference>
<dbReference type="InterPro" id="IPR036890">
    <property type="entry name" value="HATPase_C_sf"/>
</dbReference>
<organism evidence="11 12">
    <name type="scientific">Durusdinium trenchii</name>
    <dbReference type="NCBI Taxonomy" id="1381693"/>
    <lineage>
        <taxon>Eukaryota</taxon>
        <taxon>Sar</taxon>
        <taxon>Alveolata</taxon>
        <taxon>Dinophyceae</taxon>
        <taxon>Suessiales</taxon>
        <taxon>Symbiodiniaceae</taxon>
        <taxon>Durusdinium</taxon>
    </lineage>
</organism>
<dbReference type="Gene3D" id="3.30.565.10">
    <property type="entry name" value="Histidine kinase-like ATPase, C-terminal domain"/>
    <property type="match status" value="1"/>
</dbReference>
<dbReference type="InterPro" id="IPR018955">
    <property type="entry name" value="BCDHK/PDK_N"/>
</dbReference>
<evidence type="ECO:0000256" key="5">
    <source>
        <dbReference type="ARBA" id="ARBA00022840"/>
    </source>
</evidence>
<keyword evidence="9" id="KW-0472">Membrane</keyword>
<dbReference type="PANTHER" id="PTHR11947">
    <property type="entry name" value="PYRUVATE DEHYDROGENASE KINASE"/>
    <property type="match status" value="1"/>
</dbReference>
<keyword evidence="3 7" id="KW-0547">Nucleotide-binding</keyword>
<evidence type="ECO:0000256" key="6">
    <source>
        <dbReference type="ARBA" id="ARBA00023128"/>
    </source>
</evidence>
<comment type="caution">
    <text evidence="11">The sequence shown here is derived from an EMBL/GenBank/DDBJ whole genome shotgun (WGS) entry which is preliminary data.</text>
</comment>
<comment type="subcellular location">
    <subcellularLocation>
        <location evidence="7">Mitochondrion matrix</location>
    </subcellularLocation>
</comment>
<evidence type="ECO:0000256" key="7">
    <source>
        <dbReference type="RuleBase" id="RU366032"/>
    </source>
</evidence>
<gene>
    <name evidence="11" type="ORF">CCMP2556_LOCUS51794</name>
</gene>
<dbReference type="Pfam" id="PF10436">
    <property type="entry name" value="BCDHK_Adom3"/>
    <property type="match status" value="1"/>
</dbReference>
<name>A0ABP0SGZ1_9DINO</name>